<reference evidence="2 3" key="1">
    <citation type="journal article" date="2024" name="IMA Fungus">
        <title>Apiospora arundinis, a panoply of carbohydrate-active enzymes and secondary metabolites.</title>
        <authorList>
            <person name="Sorensen T."/>
            <person name="Petersen C."/>
            <person name="Muurmann A.T."/>
            <person name="Christiansen J.V."/>
            <person name="Brundto M.L."/>
            <person name="Overgaard C.K."/>
            <person name="Boysen A.T."/>
            <person name="Wollenberg R.D."/>
            <person name="Larsen T.O."/>
            <person name="Sorensen J.L."/>
            <person name="Nielsen K.L."/>
            <person name="Sondergaard T.E."/>
        </authorList>
    </citation>
    <scope>NUCLEOTIDE SEQUENCE [LARGE SCALE GENOMIC DNA]</scope>
    <source>
        <strain evidence="2 3">AAU 773</strain>
    </source>
</reference>
<accession>A0ABR2IVU0</accession>
<keyword evidence="3" id="KW-1185">Reference proteome</keyword>
<protein>
    <recommendedName>
        <fullName evidence="4">Secreted protein</fullName>
    </recommendedName>
</protein>
<sequence length="190" mass="20705">MICAIVLTSFTVVGTTNSGASAMIRVPRAIFRSATAPYPAPGTGFTTHISPPMWLAEMLGSPFSGPAPAAAAAEPSRGFPEIFRASTPLTTSSWLGAMFEIDRTIWRSVSPYILSYLLMAFRGLRNPACILCAHHREVAETRRIYDHVRACASRDPSLNCQSRCCQPISSQVTWYRARLAPEPSARQTIG</sequence>
<name>A0ABR2IVU0_9PEZI</name>
<keyword evidence="1" id="KW-0732">Signal</keyword>
<organism evidence="2 3">
    <name type="scientific">Apiospora arundinis</name>
    <dbReference type="NCBI Taxonomy" id="335852"/>
    <lineage>
        <taxon>Eukaryota</taxon>
        <taxon>Fungi</taxon>
        <taxon>Dikarya</taxon>
        <taxon>Ascomycota</taxon>
        <taxon>Pezizomycotina</taxon>
        <taxon>Sordariomycetes</taxon>
        <taxon>Xylariomycetidae</taxon>
        <taxon>Amphisphaeriales</taxon>
        <taxon>Apiosporaceae</taxon>
        <taxon>Apiospora</taxon>
    </lineage>
</organism>
<gene>
    <name evidence="2" type="ORF">PGQ11_007381</name>
</gene>
<evidence type="ECO:0000313" key="2">
    <source>
        <dbReference type="EMBL" id="KAK8868803.1"/>
    </source>
</evidence>
<feature type="signal peptide" evidence="1">
    <location>
        <begin position="1"/>
        <end position="18"/>
    </location>
</feature>
<feature type="chain" id="PRO_5046695111" description="Secreted protein" evidence="1">
    <location>
        <begin position="19"/>
        <end position="190"/>
    </location>
</feature>
<comment type="caution">
    <text evidence="2">The sequence shown here is derived from an EMBL/GenBank/DDBJ whole genome shotgun (WGS) entry which is preliminary data.</text>
</comment>
<evidence type="ECO:0000256" key="1">
    <source>
        <dbReference type="SAM" id="SignalP"/>
    </source>
</evidence>
<dbReference type="Proteomes" id="UP001390339">
    <property type="component" value="Unassembled WGS sequence"/>
</dbReference>
<proteinExistence type="predicted"/>
<evidence type="ECO:0000313" key="3">
    <source>
        <dbReference type="Proteomes" id="UP001390339"/>
    </source>
</evidence>
<evidence type="ECO:0008006" key="4">
    <source>
        <dbReference type="Google" id="ProtNLM"/>
    </source>
</evidence>
<dbReference type="EMBL" id="JAPCWZ010000004">
    <property type="protein sequence ID" value="KAK8868803.1"/>
    <property type="molecule type" value="Genomic_DNA"/>
</dbReference>